<comment type="caution">
    <text evidence="1">The sequence shown here is derived from an EMBL/GenBank/DDBJ whole genome shotgun (WGS) entry which is preliminary data.</text>
</comment>
<name>A0A9D5JT20_9BACT</name>
<dbReference type="SUPFAM" id="SSF51658">
    <property type="entry name" value="Xylose isomerase-like"/>
    <property type="match status" value="1"/>
</dbReference>
<protein>
    <recommendedName>
        <fullName evidence="3">Xylose isomerase-like TIM barrel domain-containing protein</fullName>
    </recommendedName>
</protein>
<proteinExistence type="predicted"/>
<evidence type="ECO:0000313" key="1">
    <source>
        <dbReference type="EMBL" id="MBD3323452.1"/>
    </source>
</evidence>
<reference evidence="1" key="1">
    <citation type="submission" date="2019-11" db="EMBL/GenBank/DDBJ databases">
        <title>Microbial mats filling the niche in hypersaline microbial mats.</title>
        <authorList>
            <person name="Wong H.L."/>
            <person name="Macleod F.I."/>
            <person name="White R.A. III"/>
            <person name="Burns B.P."/>
        </authorList>
    </citation>
    <scope>NUCLEOTIDE SEQUENCE</scope>
    <source>
        <strain evidence="1">Rbin_158</strain>
    </source>
</reference>
<accession>A0A9D5JT20</accession>
<organism evidence="1 2">
    <name type="scientific">candidate division KSB3 bacterium</name>
    <dbReference type="NCBI Taxonomy" id="2044937"/>
    <lineage>
        <taxon>Bacteria</taxon>
        <taxon>candidate division KSB3</taxon>
    </lineage>
</organism>
<gene>
    <name evidence="1" type="ORF">GF339_02640</name>
</gene>
<dbReference type="EMBL" id="WJJP01000079">
    <property type="protein sequence ID" value="MBD3323452.1"/>
    <property type="molecule type" value="Genomic_DNA"/>
</dbReference>
<dbReference type="InterPro" id="IPR036237">
    <property type="entry name" value="Xyl_isomerase-like_sf"/>
</dbReference>
<evidence type="ECO:0000313" key="2">
    <source>
        <dbReference type="Proteomes" id="UP000649604"/>
    </source>
</evidence>
<evidence type="ECO:0008006" key="3">
    <source>
        <dbReference type="Google" id="ProtNLM"/>
    </source>
</evidence>
<sequence>MIHLGVKSDPVQYRYSYEWLFDLMQAHDVRYLQLGSFFELYTLEDGFFHDLRNQAERRNIRIKSCFTAHRELGGFLTGDMYFEKAARKNYERYLQVGGLLGVDYLGANLGAVYRDRMETKAEGIDRYIRHMQELVMIARYYGIKALTVEPMSCTAEPPSFPDEILTLMQTFEAYHAEHPTTTVPLYLCGDIGHGIADTQGQILHGNLELFEIGIPYMAEFHLKNTDALFNSTFGFSPPEMERGIIDLTQIRTLLDAYADRWPVDEVVGYLELSGPKFGRDYSDTTLEQALSASLTALKAAFA</sequence>
<dbReference type="Gene3D" id="3.20.20.150">
    <property type="entry name" value="Divalent-metal-dependent TIM barrel enzymes"/>
    <property type="match status" value="1"/>
</dbReference>
<dbReference type="Proteomes" id="UP000649604">
    <property type="component" value="Unassembled WGS sequence"/>
</dbReference>
<dbReference type="AlphaFoldDB" id="A0A9D5JT20"/>